<keyword evidence="2 4" id="KW-0067">ATP-binding</keyword>
<dbReference type="SUPFAM" id="SSF52540">
    <property type="entry name" value="P-loop containing nucleoside triphosphate hydrolases"/>
    <property type="match status" value="1"/>
</dbReference>
<accession>A0A7X0VPB8</accession>
<dbReference type="EMBL" id="JACKWY010000001">
    <property type="protein sequence ID" value="MBB6713132.1"/>
    <property type="molecule type" value="Genomic_DNA"/>
</dbReference>
<organism evidence="4 5">
    <name type="scientific">Clostridium gasigenes</name>
    <dbReference type="NCBI Taxonomy" id="94869"/>
    <lineage>
        <taxon>Bacteria</taxon>
        <taxon>Bacillati</taxon>
        <taxon>Bacillota</taxon>
        <taxon>Clostridia</taxon>
        <taxon>Eubacteriales</taxon>
        <taxon>Clostridiaceae</taxon>
        <taxon>Clostridium</taxon>
    </lineage>
</organism>
<name>A0A7X0VPB8_9CLOT</name>
<gene>
    <name evidence="4" type="ORF">H7E68_00115</name>
</gene>
<dbReference type="PROSITE" id="PS50893">
    <property type="entry name" value="ABC_TRANSPORTER_2"/>
    <property type="match status" value="1"/>
</dbReference>
<keyword evidence="1" id="KW-0547">Nucleotide-binding</keyword>
<proteinExistence type="predicted"/>
<evidence type="ECO:0000256" key="2">
    <source>
        <dbReference type="ARBA" id="ARBA00022840"/>
    </source>
</evidence>
<dbReference type="AlphaFoldDB" id="A0A7X0VPB8"/>
<dbReference type="GO" id="GO:0016887">
    <property type="term" value="F:ATP hydrolysis activity"/>
    <property type="evidence" value="ECO:0007669"/>
    <property type="project" value="InterPro"/>
</dbReference>
<dbReference type="GO" id="GO:0005524">
    <property type="term" value="F:ATP binding"/>
    <property type="evidence" value="ECO:0007669"/>
    <property type="project" value="UniProtKB-KW"/>
</dbReference>
<dbReference type="InterPro" id="IPR003593">
    <property type="entry name" value="AAA+_ATPase"/>
</dbReference>
<dbReference type="Proteomes" id="UP000585258">
    <property type="component" value="Unassembled WGS sequence"/>
</dbReference>
<evidence type="ECO:0000259" key="3">
    <source>
        <dbReference type="PROSITE" id="PS50893"/>
    </source>
</evidence>
<dbReference type="PANTHER" id="PTHR43394">
    <property type="entry name" value="ATP-DEPENDENT PERMEASE MDL1, MITOCHONDRIAL"/>
    <property type="match status" value="1"/>
</dbReference>
<dbReference type="InterPro" id="IPR017871">
    <property type="entry name" value="ABC_transporter-like_CS"/>
</dbReference>
<comment type="caution">
    <text evidence="4">The sequence shown here is derived from an EMBL/GenBank/DDBJ whole genome shotgun (WGS) entry which is preliminary data.</text>
</comment>
<evidence type="ECO:0000313" key="5">
    <source>
        <dbReference type="Proteomes" id="UP000585258"/>
    </source>
</evidence>
<dbReference type="RefSeq" id="WP_185163017.1">
    <property type="nucleotide sequence ID" value="NZ_JACKWY010000001.1"/>
</dbReference>
<dbReference type="Gene3D" id="3.40.50.300">
    <property type="entry name" value="P-loop containing nucleotide triphosphate hydrolases"/>
    <property type="match status" value="1"/>
</dbReference>
<dbReference type="PANTHER" id="PTHR43394:SF1">
    <property type="entry name" value="ATP-BINDING CASSETTE SUB-FAMILY B MEMBER 10, MITOCHONDRIAL"/>
    <property type="match status" value="1"/>
</dbReference>
<protein>
    <submittedName>
        <fullName evidence="4">ATP-binding cassette domain-containing protein</fullName>
    </submittedName>
</protein>
<dbReference type="SMART" id="SM00382">
    <property type="entry name" value="AAA"/>
    <property type="match status" value="1"/>
</dbReference>
<evidence type="ECO:0000313" key="4">
    <source>
        <dbReference type="EMBL" id="MBB6713132.1"/>
    </source>
</evidence>
<dbReference type="GO" id="GO:0015421">
    <property type="term" value="F:ABC-type oligopeptide transporter activity"/>
    <property type="evidence" value="ECO:0007669"/>
    <property type="project" value="TreeGrafter"/>
</dbReference>
<dbReference type="InterPro" id="IPR027417">
    <property type="entry name" value="P-loop_NTPase"/>
</dbReference>
<reference evidence="4 5" key="1">
    <citation type="submission" date="2020-08" db="EMBL/GenBank/DDBJ databases">
        <title>Clostridia isolated from Swiss meat.</title>
        <authorList>
            <person name="Wambui J."/>
            <person name="Stevens M.J.A."/>
            <person name="Stephan R."/>
        </authorList>
    </citation>
    <scope>NUCLEOTIDE SEQUENCE [LARGE SCALE GENOMIC DNA]</scope>
    <source>
        <strain evidence="4 5">CM001</strain>
    </source>
</reference>
<dbReference type="InterPro" id="IPR003439">
    <property type="entry name" value="ABC_transporter-like_ATP-bd"/>
</dbReference>
<dbReference type="PROSITE" id="PS00211">
    <property type="entry name" value="ABC_TRANSPORTER_1"/>
    <property type="match status" value="1"/>
</dbReference>
<dbReference type="CDD" id="cd03228">
    <property type="entry name" value="ABCC_MRP_Like"/>
    <property type="match status" value="1"/>
</dbReference>
<sequence>MRIIFIDVDKVEFKDVSFSYDRRRKILDKFSLDVYKNNIVLIKGKNGAGKTTAMNLLLGIWDEYEGDIFINERSIRTFDRETLLDNVAICFQKTAIFNDSIKNNIVLGRECDSEFLNSLLEDMKLKELIVGLEKGIDTNINETEKLSGGQFQKIGIIRALATKKPIIIFDEPTSSLDKESISSFIKLIEEYKKDKIIFIVTHGEEIFKIADKVYEFK</sequence>
<feature type="domain" description="ABC transporter" evidence="3">
    <location>
        <begin position="11"/>
        <end position="216"/>
    </location>
</feature>
<evidence type="ECO:0000256" key="1">
    <source>
        <dbReference type="ARBA" id="ARBA00022741"/>
    </source>
</evidence>
<dbReference type="Pfam" id="PF00005">
    <property type="entry name" value="ABC_tran"/>
    <property type="match status" value="1"/>
</dbReference>
<dbReference type="InterPro" id="IPR039421">
    <property type="entry name" value="Type_1_exporter"/>
</dbReference>